<evidence type="ECO:0000313" key="2">
    <source>
        <dbReference type="Proteomes" id="UP001244552"/>
    </source>
</evidence>
<reference evidence="1 2" key="1">
    <citation type="submission" date="2023-07" db="EMBL/GenBank/DDBJ databases">
        <title>Genomic Encyclopedia of Type Strains, Phase IV (KMG-IV): sequencing the most valuable type-strain genomes for metagenomic binning, comparative biology and taxonomic classification.</title>
        <authorList>
            <person name="Goeker M."/>
        </authorList>
    </citation>
    <scope>NUCLEOTIDE SEQUENCE [LARGE SCALE GENOMIC DNA]</scope>
    <source>
        <strain evidence="1 2">DSM 19922</strain>
    </source>
</reference>
<accession>A0ABU0MUX4</accession>
<organism evidence="1 2">
    <name type="scientific">Azospirillum picis</name>
    <dbReference type="NCBI Taxonomy" id="488438"/>
    <lineage>
        <taxon>Bacteria</taxon>
        <taxon>Pseudomonadati</taxon>
        <taxon>Pseudomonadota</taxon>
        <taxon>Alphaproteobacteria</taxon>
        <taxon>Rhodospirillales</taxon>
        <taxon>Azospirillaceae</taxon>
        <taxon>Azospirillum</taxon>
    </lineage>
</organism>
<protein>
    <recommendedName>
        <fullName evidence="3">Antitoxin VbhA domain-containing protein</fullName>
    </recommendedName>
</protein>
<dbReference type="EMBL" id="JAUSVU010000043">
    <property type="protein sequence ID" value="MDQ0537293.1"/>
    <property type="molecule type" value="Genomic_DNA"/>
</dbReference>
<keyword evidence="2" id="KW-1185">Reference proteome</keyword>
<gene>
    <name evidence="1" type="ORF">QO018_006195</name>
</gene>
<evidence type="ECO:0000313" key="1">
    <source>
        <dbReference type="EMBL" id="MDQ0537293.1"/>
    </source>
</evidence>
<proteinExistence type="predicted"/>
<evidence type="ECO:0008006" key="3">
    <source>
        <dbReference type="Google" id="ProtNLM"/>
    </source>
</evidence>
<dbReference type="RefSeq" id="WP_209991070.1">
    <property type="nucleotide sequence ID" value="NZ_JAGINO010000040.1"/>
</dbReference>
<dbReference type="Proteomes" id="UP001244552">
    <property type="component" value="Unassembled WGS sequence"/>
</dbReference>
<sequence length="59" mass="6349">MGEMTTRSKADAIRAHRERCVALLRQGAMTVDDYLTQVCGITGTPSPQLRAAVMAQISA</sequence>
<comment type="caution">
    <text evidence="1">The sequence shown here is derived from an EMBL/GenBank/DDBJ whole genome shotgun (WGS) entry which is preliminary data.</text>
</comment>
<name>A0ABU0MUX4_9PROT</name>